<dbReference type="InterPro" id="IPR016181">
    <property type="entry name" value="Acyl_CoA_acyltransferase"/>
</dbReference>
<dbReference type="EMBL" id="KV427606">
    <property type="protein sequence ID" value="KZT11968.1"/>
    <property type="molecule type" value="Genomic_DNA"/>
</dbReference>
<dbReference type="OrthoDB" id="9975416at2759"/>
<keyword evidence="3" id="KW-1185">Reference proteome</keyword>
<dbReference type="RefSeq" id="XP_040769616.1">
    <property type="nucleotide sequence ID" value="XM_040907716.1"/>
</dbReference>
<evidence type="ECO:0000313" key="2">
    <source>
        <dbReference type="EMBL" id="KZT11968.1"/>
    </source>
</evidence>
<evidence type="ECO:0000313" key="3">
    <source>
        <dbReference type="Proteomes" id="UP000076871"/>
    </source>
</evidence>
<organism evidence="2 3">
    <name type="scientific">Laetiporus sulphureus 93-53</name>
    <dbReference type="NCBI Taxonomy" id="1314785"/>
    <lineage>
        <taxon>Eukaryota</taxon>
        <taxon>Fungi</taxon>
        <taxon>Dikarya</taxon>
        <taxon>Basidiomycota</taxon>
        <taxon>Agaricomycotina</taxon>
        <taxon>Agaricomycetes</taxon>
        <taxon>Polyporales</taxon>
        <taxon>Laetiporus</taxon>
    </lineage>
</organism>
<dbReference type="InParanoid" id="A0A165HNF6"/>
<evidence type="ECO:0000256" key="1">
    <source>
        <dbReference type="SAM" id="MobiDB-lite"/>
    </source>
</evidence>
<reference evidence="2 3" key="1">
    <citation type="journal article" date="2016" name="Mol. Biol. Evol.">
        <title>Comparative Genomics of Early-Diverging Mushroom-Forming Fungi Provides Insights into the Origins of Lignocellulose Decay Capabilities.</title>
        <authorList>
            <person name="Nagy L.G."/>
            <person name="Riley R."/>
            <person name="Tritt A."/>
            <person name="Adam C."/>
            <person name="Daum C."/>
            <person name="Floudas D."/>
            <person name="Sun H."/>
            <person name="Yadav J.S."/>
            <person name="Pangilinan J."/>
            <person name="Larsson K.H."/>
            <person name="Matsuura K."/>
            <person name="Barry K."/>
            <person name="Labutti K."/>
            <person name="Kuo R."/>
            <person name="Ohm R.A."/>
            <person name="Bhattacharya S.S."/>
            <person name="Shirouzu T."/>
            <person name="Yoshinaga Y."/>
            <person name="Martin F.M."/>
            <person name="Grigoriev I.V."/>
            <person name="Hibbett D.S."/>
        </authorList>
    </citation>
    <scope>NUCLEOTIDE SEQUENCE [LARGE SCALE GENOMIC DNA]</scope>
    <source>
        <strain evidence="2 3">93-53</strain>
    </source>
</reference>
<name>A0A165HNF6_9APHY</name>
<dbReference type="AlphaFoldDB" id="A0A165HNF6"/>
<feature type="region of interest" description="Disordered" evidence="1">
    <location>
        <begin position="77"/>
        <end position="96"/>
    </location>
</feature>
<protein>
    <submittedName>
        <fullName evidence="2">Uncharacterized protein</fullName>
    </submittedName>
</protein>
<dbReference type="GeneID" id="63824745"/>
<sequence length="112" mass="12318">MTSSVLPEQPIIRPATPDDVDQIAPLFLTSLDTSLPGVSFSTRPEYALHLVRAHLAQRLFPPPASSTFVLIFPSSAMQTSERQRTTRSRNSTCSSSSQKWEAGAMEGCYCEK</sequence>
<proteinExistence type="predicted"/>
<gene>
    <name evidence="2" type="ORF">LAESUDRAFT_719915</name>
</gene>
<accession>A0A165HNF6</accession>
<dbReference type="SUPFAM" id="SSF55729">
    <property type="entry name" value="Acyl-CoA N-acyltransferases (Nat)"/>
    <property type="match status" value="1"/>
</dbReference>
<dbReference type="Proteomes" id="UP000076871">
    <property type="component" value="Unassembled WGS sequence"/>
</dbReference>